<keyword evidence="1" id="KW-0698">rRNA processing</keyword>
<dbReference type="STRING" id="762983.HMPREF9444_00103"/>
<comment type="catalytic activity">
    <reaction evidence="1">
        <text>guanosine(1516) in 16S rRNA + S-adenosyl-L-methionine = N(2)-methylguanosine(1516) in 16S rRNA + S-adenosyl-L-homocysteine + H(+)</text>
        <dbReference type="Rhea" id="RHEA:43220"/>
        <dbReference type="Rhea" id="RHEA-COMP:10412"/>
        <dbReference type="Rhea" id="RHEA-COMP:10413"/>
        <dbReference type="ChEBI" id="CHEBI:15378"/>
        <dbReference type="ChEBI" id="CHEBI:57856"/>
        <dbReference type="ChEBI" id="CHEBI:59789"/>
        <dbReference type="ChEBI" id="CHEBI:74269"/>
        <dbReference type="ChEBI" id="CHEBI:74481"/>
        <dbReference type="EC" id="2.1.1.242"/>
    </reaction>
</comment>
<dbReference type="InterPro" id="IPR029063">
    <property type="entry name" value="SAM-dependent_MTases_sf"/>
</dbReference>
<dbReference type="PANTHER" id="PTHR36112">
    <property type="entry name" value="RIBOSOMAL RNA SMALL SUBUNIT METHYLTRANSFERASE J"/>
    <property type="match status" value="1"/>
</dbReference>
<dbReference type="SUPFAM" id="SSF53335">
    <property type="entry name" value="S-adenosyl-L-methionine-dependent methyltransferases"/>
    <property type="match status" value="1"/>
</dbReference>
<feature type="binding site" evidence="1">
    <location>
        <position position="169"/>
    </location>
    <ligand>
        <name>S-adenosyl-L-methionine</name>
        <dbReference type="ChEBI" id="CHEBI:59789"/>
    </ligand>
</feature>
<dbReference type="RefSeq" id="WP_009142332.1">
    <property type="nucleotide sequence ID" value="NZ_GL830944.1"/>
</dbReference>
<keyword evidence="3" id="KW-1185">Reference proteome</keyword>
<proteinExistence type="inferred from homology"/>
<dbReference type="Gene3D" id="3.40.50.150">
    <property type="entry name" value="Vaccinia Virus protein VP39"/>
    <property type="match status" value="1"/>
</dbReference>
<evidence type="ECO:0000313" key="3">
    <source>
        <dbReference type="Proteomes" id="UP000018458"/>
    </source>
</evidence>
<comment type="caution">
    <text evidence="1">Lacks conserved residue(s) required for the propagation of feature annotation.</text>
</comment>
<feature type="binding site" evidence="1">
    <location>
        <begin position="100"/>
        <end position="101"/>
    </location>
    <ligand>
        <name>S-adenosyl-L-methionine</name>
        <dbReference type="ChEBI" id="CHEBI:59789"/>
    </ligand>
</feature>
<dbReference type="GO" id="GO:0005737">
    <property type="term" value="C:cytoplasm"/>
    <property type="evidence" value="ECO:0007669"/>
    <property type="project" value="UniProtKB-SubCell"/>
</dbReference>
<dbReference type="EC" id="2.1.1.242" evidence="1"/>
<keyword evidence="1" id="KW-0808">Transferase</keyword>
<keyword evidence="1" id="KW-0949">S-adenosyl-L-methionine</keyword>
<reference evidence="2 3" key="1">
    <citation type="submission" date="2011-01" db="EMBL/GenBank/DDBJ databases">
        <authorList>
            <person name="Weinstock G."/>
            <person name="Sodergren E."/>
            <person name="Clifton S."/>
            <person name="Fulton L."/>
            <person name="Fulton B."/>
            <person name="Courtney L."/>
            <person name="Fronick C."/>
            <person name="Harrison M."/>
            <person name="Strong C."/>
            <person name="Farmer C."/>
            <person name="Delahaunty K."/>
            <person name="Markovic C."/>
            <person name="Hall O."/>
            <person name="Minx P."/>
            <person name="Tomlinson C."/>
            <person name="Mitreva M."/>
            <person name="Hou S."/>
            <person name="Chen J."/>
            <person name="Wollam A."/>
            <person name="Pepin K.H."/>
            <person name="Johnson M."/>
            <person name="Bhonagiri V."/>
            <person name="Zhang X."/>
            <person name="Suruliraj S."/>
            <person name="Warren W."/>
            <person name="Chinwalla A."/>
            <person name="Mardis E.R."/>
            <person name="Wilson R.K."/>
        </authorList>
    </citation>
    <scope>NUCLEOTIDE SEQUENCE [LARGE SCALE GENOMIC DNA]</scope>
    <source>
        <strain evidence="3">DSM 22608 / JCM 16073 / KCTC 15190 / YIT 12066</strain>
    </source>
</reference>
<dbReference type="EMBL" id="AEVO01000006">
    <property type="protein sequence ID" value="EFY08052.1"/>
    <property type="molecule type" value="Genomic_DNA"/>
</dbReference>
<gene>
    <name evidence="1" type="primary">rsmJ</name>
    <name evidence="2" type="ORF">HMPREF9444_00103</name>
</gene>
<dbReference type="Pfam" id="PF04445">
    <property type="entry name" value="SAM_MT"/>
    <property type="match status" value="1"/>
</dbReference>
<dbReference type="HOGENOM" id="CLU_076324_1_0_6"/>
<dbReference type="eggNOG" id="COG0742">
    <property type="taxonomic scope" value="Bacteria"/>
</dbReference>
<comment type="subcellular location">
    <subcellularLocation>
        <location evidence="1">Cytoplasm</location>
    </subcellularLocation>
</comment>
<comment type="function">
    <text evidence="1">Specifically methylates the guanosine in position 1516 of 16S rRNA.</text>
</comment>
<accession>E8LHE4</accession>
<keyword evidence="1" id="KW-0489">Methyltransferase</keyword>
<protein>
    <recommendedName>
        <fullName evidence="1">Ribosomal RNA small subunit methyltransferase J</fullName>
        <ecNumber evidence="1">2.1.1.242</ecNumber>
    </recommendedName>
    <alternativeName>
        <fullName evidence="1">16S rRNA m2G1516 methyltransferase</fullName>
    </alternativeName>
    <alternativeName>
        <fullName evidence="1">rRNA (guanine-N(2)-)-methyltransferase</fullName>
    </alternativeName>
</protein>
<organism evidence="2 3">
    <name type="scientific">Succinatimonas hippei (strain DSM 22608 / JCM 16073 / KCTC 15190 / YIT 12066)</name>
    <dbReference type="NCBI Taxonomy" id="762983"/>
    <lineage>
        <taxon>Bacteria</taxon>
        <taxon>Pseudomonadati</taxon>
        <taxon>Pseudomonadota</taxon>
        <taxon>Gammaproteobacteria</taxon>
        <taxon>Aeromonadales</taxon>
        <taxon>Succinivibrionaceae</taxon>
        <taxon>Succinatimonas</taxon>
    </lineage>
</organism>
<dbReference type="HAMAP" id="MF_01523">
    <property type="entry name" value="16SrRNA_methyltr_J"/>
    <property type="match status" value="1"/>
</dbReference>
<dbReference type="GO" id="GO:0008990">
    <property type="term" value="F:rRNA (guanine-N2-)-methyltransferase activity"/>
    <property type="evidence" value="ECO:0007669"/>
    <property type="project" value="UniProtKB-UniRule"/>
</dbReference>
<dbReference type="InterPro" id="IPR007536">
    <property type="entry name" value="16SrRNA_methylTrfase_J"/>
</dbReference>
<dbReference type="PANTHER" id="PTHR36112:SF1">
    <property type="entry name" value="RIBOSOMAL RNA SMALL SUBUNIT METHYLTRANSFERASE J"/>
    <property type="match status" value="1"/>
</dbReference>
<dbReference type="Proteomes" id="UP000018458">
    <property type="component" value="Unassembled WGS sequence"/>
</dbReference>
<keyword evidence="1" id="KW-0963">Cytoplasm</keyword>
<name>E8LHE4_SUCHY</name>
<dbReference type="AlphaFoldDB" id="E8LHE4"/>
<comment type="similarity">
    <text evidence="1">Belongs to the methyltransferase superfamily. RsmJ family.</text>
</comment>
<sequence length="247" mass="27770">MLTVKRYPDSHIVLSDDLEKQLEEIKNFQVTENVTLHIADKVFLSLDSEPKLKPLCFDFLSDKLIYRINHGGKHKENVAKAVTSGLNHPIVFDATAGMGRDSFILQCSGCHVCMFERNPLIWLLLSDALNRAQNSSYLKSLPNGIPALMPCGEARNYKGEIIPDVIYYDPMFPERKKSALVKKEMRIFKALIGADEDIESTLLALINMARHKVILKRPQTAAPIVFQGIKPIGSVEGGACRFDIYMH</sequence>
<dbReference type="OrthoDB" id="3191794at2"/>
<evidence type="ECO:0000313" key="2">
    <source>
        <dbReference type="EMBL" id="EFY08052.1"/>
    </source>
</evidence>
<comment type="caution">
    <text evidence="2">The sequence shown here is derived from an EMBL/GenBank/DDBJ whole genome shotgun (WGS) entry which is preliminary data.</text>
</comment>
<feature type="binding site" evidence="1">
    <location>
        <begin position="116"/>
        <end position="117"/>
    </location>
    <ligand>
        <name>S-adenosyl-L-methionine</name>
        <dbReference type="ChEBI" id="CHEBI:59789"/>
    </ligand>
</feature>
<evidence type="ECO:0000256" key="1">
    <source>
        <dbReference type="HAMAP-Rule" id="MF_01523"/>
    </source>
</evidence>